<comment type="caution">
    <text evidence="1">The sequence shown here is derived from an EMBL/GenBank/DDBJ whole genome shotgun (WGS) entry which is preliminary data.</text>
</comment>
<dbReference type="Proteomes" id="UP000828390">
    <property type="component" value="Unassembled WGS sequence"/>
</dbReference>
<sequence length="51" mass="6057">MREVPNAGVSERPDFDAIYQRHSDVSDVFMCKRLYIERNSVHDVFVDRKLD</sequence>
<gene>
    <name evidence="1" type="ORF">DPMN_116795</name>
</gene>
<evidence type="ECO:0000313" key="1">
    <source>
        <dbReference type="EMBL" id="KAH3843282.1"/>
    </source>
</evidence>
<accession>A0A9D4KQ37</accession>
<dbReference type="AlphaFoldDB" id="A0A9D4KQ37"/>
<keyword evidence="2" id="KW-1185">Reference proteome</keyword>
<protein>
    <submittedName>
        <fullName evidence="1">Uncharacterized protein</fullName>
    </submittedName>
</protein>
<proteinExistence type="predicted"/>
<reference evidence="1" key="2">
    <citation type="submission" date="2020-11" db="EMBL/GenBank/DDBJ databases">
        <authorList>
            <person name="McCartney M.A."/>
            <person name="Auch B."/>
            <person name="Kono T."/>
            <person name="Mallez S."/>
            <person name="Becker A."/>
            <person name="Gohl D.M."/>
            <person name="Silverstein K.A.T."/>
            <person name="Koren S."/>
            <person name="Bechman K.B."/>
            <person name="Herman A."/>
            <person name="Abrahante J.E."/>
            <person name="Garbe J."/>
        </authorList>
    </citation>
    <scope>NUCLEOTIDE SEQUENCE</scope>
    <source>
        <strain evidence="1">Duluth1</strain>
        <tissue evidence="1">Whole animal</tissue>
    </source>
</reference>
<reference evidence="1" key="1">
    <citation type="journal article" date="2019" name="bioRxiv">
        <title>The Genome of the Zebra Mussel, Dreissena polymorpha: A Resource for Invasive Species Research.</title>
        <authorList>
            <person name="McCartney M.A."/>
            <person name="Auch B."/>
            <person name="Kono T."/>
            <person name="Mallez S."/>
            <person name="Zhang Y."/>
            <person name="Obille A."/>
            <person name="Becker A."/>
            <person name="Abrahante J.E."/>
            <person name="Garbe J."/>
            <person name="Badalamenti J.P."/>
            <person name="Herman A."/>
            <person name="Mangelson H."/>
            <person name="Liachko I."/>
            <person name="Sullivan S."/>
            <person name="Sone E.D."/>
            <person name="Koren S."/>
            <person name="Silverstein K.A.T."/>
            <person name="Beckman K.B."/>
            <person name="Gohl D.M."/>
        </authorList>
    </citation>
    <scope>NUCLEOTIDE SEQUENCE</scope>
    <source>
        <strain evidence="1">Duluth1</strain>
        <tissue evidence="1">Whole animal</tissue>
    </source>
</reference>
<dbReference type="EMBL" id="JAIWYP010000004">
    <property type="protein sequence ID" value="KAH3843282.1"/>
    <property type="molecule type" value="Genomic_DNA"/>
</dbReference>
<evidence type="ECO:0000313" key="2">
    <source>
        <dbReference type="Proteomes" id="UP000828390"/>
    </source>
</evidence>
<organism evidence="1 2">
    <name type="scientific">Dreissena polymorpha</name>
    <name type="common">Zebra mussel</name>
    <name type="synonym">Mytilus polymorpha</name>
    <dbReference type="NCBI Taxonomy" id="45954"/>
    <lineage>
        <taxon>Eukaryota</taxon>
        <taxon>Metazoa</taxon>
        <taxon>Spiralia</taxon>
        <taxon>Lophotrochozoa</taxon>
        <taxon>Mollusca</taxon>
        <taxon>Bivalvia</taxon>
        <taxon>Autobranchia</taxon>
        <taxon>Heteroconchia</taxon>
        <taxon>Euheterodonta</taxon>
        <taxon>Imparidentia</taxon>
        <taxon>Neoheterodontei</taxon>
        <taxon>Myida</taxon>
        <taxon>Dreissenoidea</taxon>
        <taxon>Dreissenidae</taxon>
        <taxon>Dreissena</taxon>
    </lineage>
</organism>
<name>A0A9D4KQ37_DREPO</name>